<organism evidence="1">
    <name type="scientific">Rhizophora mucronata</name>
    <name type="common">Asiatic mangrove</name>
    <dbReference type="NCBI Taxonomy" id="61149"/>
    <lineage>
        <taxon>Eukaryota</taxon>
        <taxon>Viridiplantae</taxon>
        <taxon>Streptophyta</taxon>
        <taxon>Embryophyta</taxon>
        <taxon>Tracheophyta</taxon>
        <taxon>Spermatophyta</taxon>
        <taxon>Magnoliopsida</taxon>
        <taxon>eudicotyledons</taxon>
        <taxon>Gunneridae</taxon>
        <taxon>Pentapetalae</taxon>
        <taxon>rosids</taxon>
        <taxon>fabids</taxon>
        <taxon>Malpighiales</taxon>
        <taxon>Rhizophoraceae</taxon>
        <taxon>Rhizophora</taxon>
    </lineage>
</organism>
<reference evidence="1" key="1">
    <citation type="submission" date="2018-02" db="EMBL/GenBank/DDBJ databases">
        <title>Rhizophora mucronata_Transcriptome.</title>
        <authorList>
            <person name="Meera S.P."/>
            <person name="Sreeshan A."/>
            <person name="Augustine A."/>
        </authorList>
    </citation>
    <scope>NUCLEOTIDE SEQUENCE</scope>
    <source>
        <tissue evidence="1">Leaf</tissue>
    </source>
</reference>
<sequence length="46" mass="5521">MEYILHQFEFGFTCKYVHMYFAACVIMLPVFSSHKWSVAIWDVRMG</sequence>
<protein>
    <submittedName>
        <fullName evidence="1">Uncharacterized protein</fullName>
    </submittedName>
</protein>
<evidence type="ECO:0000313" key="1">
    <source>
        <dbReference type="EMBL" id="MBX39180.1"/>
    </source>
</evidence>
<accession>A0A2P2N9W5</accession>
<dbReference type="AlphaFoldDB" id="A0A2P2N9W5"/>
<proteinExistence type="predicted"/>
<dbReference type="EMBL" id="GGEC01058696">
    <property type="protein sequence ID" value="MBX39180.1"/>
    <property type="molecule type" value="Transcribed_RNA"/>
</dbReference>
<name>A0A2P2N9W5_RHIMU</name>